<name>A0A0K0HX11_BACPU</name>
<evidence type="ECO:0000313" key="1">
    <source>
        <dbReference type="EMBL" id="PIK25914.1"/>
    </source>
</evidence>
<protein>
    <submittedName>
        <fullName evidence="1">YjzC family protein</fullName>
    </submittedName>
</protein>
<dbReference type="RefSeq" id="WP_041110112.1">
    <property type="nucleotide sequence ID" value="NZ_CP101833.1"/>
</dbReference>
<comment type="caution">
    <text evidence="1">The sequence shown here is derived from an EMBL/GenBank/DDBJ whole genome shotgun (WGS) entry which is preliminary data.</text>
</comment>
<dbReference type="Pfam" id="PF14168">
    <property type="entry name" value="YjzC"/>
    <property type="match status" value="1"/>
</dbReference>
<dbReference type="Proteomes" id="UP000230768">
    <property type="component" value="Unassembled WGS sequence"/>
</dbReference>
<gene>
    <name evidence="1" type="ORF">CTV99_15255</name>
</gene>
<reference evidence="1 2" key="1">
    <citation type="submission" date="2017-11" db="EMBL/GenBank/DDBJ databases">
        <title>Draft genome sequence of Bacillus pumilus 51_5il from lake Gorkoye (Russia: Novosibirsk region).</title>
        <authorList>
            <person name="Shipova A.A."/>
            <person name="Rozanov A.S."/>
            <person name="Bryanskaya A.V."/>
            <person name="Peltek S.E."/>
        </authorList>
    </citation>
    <scope>NUCLEOTIDE SEQUENCE [LARGE SCALE GENOMIC DNA]</scope>
    <source>
        <strain evidence="1 2">51_5il</strain>
    </source>
</reference>
<dbReference type="AlphaFoldDB" id="A0A0K0HX11"/>
<sequence>MGQKHQFKSGNKAPNNGVYIEIGETGSMVKDPLKIKLKAGDVFPDNSNHNRVWTYQRKP</sequence>
<proteinExistence type="predicted"/>
<dbReference type="InterPro" id="IPR025549">
    <property type="entry name" value="YjzC"/>
</dbReference>
<dbReference type="EMBL" id="PEKP01000024">
    <property type="protein sequence ID" value="PIK25914.1"/>
    <property type="molecule type" value="Genomic_DNA"/>
</dbReference>
<accession>A0A0K0HX11</accession>
<evidence type="ECO:0000313" key="2">
    <source>
        <dbReference type="Proteomes" id="UP000230768"/>
    </source>
</evidence>
<organism evidence="1 2">
    <name type="scientific">Bacillus pumilus</name>
    <name type="common">Bacillus mesentericus</name>
    <dbReference type="NCBI Taxonomy" id="1408"/>
    <lineage>
        <taxon>Bacteria</taxon>
        <taxon>Bacillati</taxon>
        <taxon>Bacillota</taxon>
        <taxon>Bacilli</taxon>
        <taxon>Bacillales</taxon>
        <taxon>Bacillaceae</taxon>
        <taxon>Bacillus</taxon>
    </lineage>
</organism>